<dbReference type="SUPFAM" id="SSF51215">
    <property type="entry name" value="Regulatory protein AraC"/>
    <property type="match status" value="1"/>
</dbReference>
<evidence type="ECO:0000259" key="5">
    <source>
        <dbReference type="PROSITE" id="PS01124"/>
    </source>
</evidence>
<dbReference type="InterPro" id="IPR037923">
    <property type="entry name" value="HTH-like"/>
</dbReference>
<keyword evidence="2" id="KW-0238">DNA-binding</keyword>
<evidence type="ECO:0000256" key="4">
    <source>
        <dbReference type="ARBA" id="ARBA00023163"/>
    </source>
</evidence>
<dbReference type="AlphaFoldDB" id="A0A6S6Z8T7"/>
<reference evidence="6 7" key="1">
    <citation type="submission" date="2020-04" db="EMBL/GenBank/DDBJ databases">
        <authorList>
            <person name="De Canck E."/>
        </authorList>
    </citation>
    <scope>NUCLEOTIDE SEQUENCE [LARGE SCALE GENOMIC DNA]</scope>
    <source>
        <strain evidence="6 7">LMG 3458</strain>
    </source>
</reference>
<feature type="domain" description="HTH araC/xylS-type" evidence="5">
    <location>
        <begin position="166"/>
        <end position="263"/>
    </location>
</feature>
<dbReference type="InterPro" id="IPR050204">
    <property type="entry name" value="AraC_XylS_family_regulators"/>
</dbReference>
<gene>
    <name evidence="6" type="ORF">LMG3458_00715</name>
</gene>
<dbReference type="GO" id="GO:0043565">
    <property type="term" value="F:sequence-specific DNA binding"/>
    <property type="evidence" value="ECO:0007669"/>
    <property type="project" value="InterPro"/>
</dbReference>
<dbReference type="EMBL" id="CADIJO010000002">
    <property type="protein sequence ID" value="CAB3663504.1"/>
    <property type="molecule type" value="Genomic_DNA"/>
</dbReference>
<keyword evidence="4" id="KW-0804">Transcription</keyword>
<dbReference type="InterPro" id="IPR018060">
    <property type="entry name" value="HTH_AraC"/>
</dbReference>
<protein>
    <recommendedName>
        <fullName evidence="5">HTH araC/xylS-type domain-containing protein</fullName>
    </recommendedName>
</protein>
<dbReference type="Proteomes" id="UP000494111">
    <property type="component" value="Unassembled WGS sequence"/>
</dbReference>
<organism evidence="6 7">
    <name type="scientific">Achromobacter deleyi</name>
    <dbReference type="NCBI Taxonomy" id="1353891"/>
    <lineage>
        <taxon>Bacteria</taxon>
        <taxon>Pseudomonadati</taxon>
        <taxon>Pseudomonadota</taxon>
        <taxon>Betaproteobacteria</taxon>
        <taxon>Burkholderiales</taxon>
        <taxon>Alcaligenaceae</taxon>
        <taxon>Achromobacter</taxon>
    </lineage>
</organism>
<dbReference type="PROSITE" id="PS01124">
    <property type="entry name" value="HTH_ARAC_FAMILY_2"/>
    <property type="match status" value="1"/>
</dbReference>
<dbReference type="Gene3D" id="1.10.10.60">
    <property type="entry name" value="Homeodomain-like"/>
    <property type="match status" value="2"/>
</dbReference>
<dbReference type="PANTHER" id="PTHR46796:SF2">
    <property type="entry name" value="TRANSCRIPTIONAL REGULATORY PROTEIN"/>
    <property type="match status" value="1"/>
</dbReference>
<accession>A0A6S6Z8T7</accession>
<dbReference type="InterPro" id="IPR003313">
    <property type="entry name" value="AraC-bd"/>
</dbReference>
<dbReference type="Pfam" id="PF12833">
    <property type="entry name" value="HTH_18"/>
    <property type="match status" value="1"/>
</dbReference>
<evidence type="ECO:0000313" key="6">
    <source>
        <dbReference type="EMBL" id="CAB3663504.1"/>
    </source>
</evidence>
<dbReference type="PANTHER" id="PTHR46796">
    <property type="entry name" value="HTH-TYPE TRANSCRIPTIONAL ACTIVATOR RHAS-RELATED"/>
    <property type="match status" value="1"/>
</dbReference>
<evidence type="ECO:0000256" key="3">
    <source>
        <dbReference type="ARBA" id="ARBA00023159"/>
    </source>
</evidence>
<proteinExistence type="predicted"/>
<dbReference type="RefSeq" id="WP_175191333.1">
    <property type="nucleotide sequence ID" value="NZ_CADIJO010000002.1"/>
</dbReference>
<dbReference type="SUPFAM" id="SSF46689">
    <property type="entry name" value="Homeodomain-like"/>
    <property type="match status" value="2"/>
</dbReference>
<sequence length="263" mass="28816">MEKTFSRRPLRGMEVAYLDCTGHVFPKHAHDEFVIGANWIGRENIWLDGKSLQAATDDITQYNPGQLQAGGAASGQDARWAFVSVYVDPAVLPDWFDVSAQAVFDTAVCTQPGLARWLRTAAAHSLRRDLSDEEAVESLMPVLGRIFESASVRSRPAVSSALPAVGRVAERLLAELPAPPSLSELANEQGLSPVQLVRAFTRQFGLPPFAWLMMERLKRARRLLTAGQAVAAVSADLGFADQAHFTRRFKAMHGVPPAAWRRG</sequence>
<keyword evidence="1" id="KW-0805">Transcription regulation</keyword>
<dbReference type="GO" id="GO:0003700">
    <property type="term" value="F:DNA-binding transcription factor activity"/>
    <property type="evidence" value="ECO:0007669"/>
    <property type="project" value="InterPro"/>
</dbReference>
<evidence type="ECO:0000256" key="2">
    <source>
        <dbReference type="ARBA" id="ARBA00023125"/>
    </source>
</evidence>
<dbReference type="InterPro" id="IPR009057">
    <property type="entry name" value="Homeodomain-like_sf"/>
</dbReference>
<keyword evidence="3" id="KW-0010">Activator</keyword>
<dbReference type="Pfam" id="PF02311">
    <property type="entry name" value="AraC_binding"/>
    <property type="match status" value="1"/>
</dbReference>
<evidence type="ECO:0000313" key="7">
    <source>
        <dbReference type="Proteomes" id="UP000494111"/>
    </source>
</evidence>
<dbReference type="SMART" id="SM00342">
    <property type="entry name" value="HTH_ARAC"/>
    <property type="match status" value="1"/>
</dbReference>
<evidence type="ECO:0000256" key="1">
    <source>
        <dbReference type="ARBA" id="ARBA00023015"/>
    </source>
</evidence>
<name>A0A6S6Z8T7_9BURK</name>
<dbReference type="InterPro" id="IPR018062">
    <property type="entry name" value="HTH_AraC-typ_CS"/>
</dbReference>
<dbReference type="PROSITE" id="PS00041">
    <property type="entry name" value="HTH_ARAC_FAMILY_1"/>
    <property type="match status" value="1"/>
</dbReference>